<evidence type="ECO:0000256" key="4">
    <source>
        <dbReference type="ARBA" id="ARBA00022630"/>
    </source>
</evidence>
<dbReference type="CDD" id="cd02064">
    <property type="entry name" value="FAD_synthetase_N"/>
    <property type="match status" value="1"/>
</dbReference>
<comment type="pathway">
    <text evidence="2 15">Cofactor biosynthesis; FAD biosynthesis; FAD from FMN: step 1/1.</text>
</comment>
<dbReference type="Pfam" id="PF01687">
    <property type="entry name" value="Flavokinase"/>
    <property type="match status" value="1"/>
</dbReference>
<evidence type="ECO:0000256" key="8">
    <source>
        <dbReference type="ARBA" id="ARBA00022741"/>
    </source>
</evidence>
<evidence type="ECO:0000256" key="2">
    <source>
        <dbReference type="ARBA" id="ARBA00004726"/>
    </source>
</evidence>
<dbReference type="PANTHER" id="PTHR22749">
    <property type="entry name" value="RIBOFLAVIN KINASE/FMN ADENYLYLTRANSFERASE"/>
    <property type="match status" value="1"/>
</dbReference>
<evidence type="ECO:0000256" key="9">
    <source>
        <dbReference type="ARBA" id="ARBA00022777"/>
    </source>
</evidence>
<evidence type="ECO:0000256" key="15">
    <source>
        <dbReference type="PIRNR" id="PIRNR004491"/>
    </source>
</evidence>
<keyword evidence="6 15" id="KW-0808">Transferase</keyword>
<comment type="pathway">
    <text evidence="3 15">Cofactor biosynthesis; FMN biosynthesis; FMN from riboflavin (ATP route): step 1/1.</text>
</comment>
<evidence type="ECO:0000256" key="12">
    <source>
        <dbReference type="ARBA" id="ARBA00023268"/>
    </source>
</evidence>
<dbReference type="InterPro" id="IPR023468">
    <property type="entry name" value="Riboflavin_kinase"/>
</dbReference>
<evidence type="ECO:0000256" key="13">
    <source>
        <dbReference type="ARBA" id="ARBA00047880"/>
    </source>
</evidence>
<dbReference type="SMART" id="SM00904">
    <property type="entry name" value="Flavokinase"/>
    <property type="match status" value="1"/>
</dbReference>
<dbReference type="PIRSF" id="PIRSF004491">
    <property type="entry name" value="FAD_Synth"/>
    <property type="match status" value="1"/>
</dbReference>
<dbReference type="SUPFAM" id="SSF82114">
    <property type="entry name" value="Riboflavin kinase-like"/>
    <property type="match status" value="1"/>
</dbReference>
<evidence type="ECO:0000313" key="18">
    <source>
        <dbReference type="Proteomes" id="UP001595615"/>
    </source>
</evidence>
<dbReference type="SUPFAM" id="SSF52374">
    <property type="entry name" value="Nucleotidylyl transferase"/>
    <property type="match status" value="1"/>
</dbReference>
<evidence type="ECO:0000256" key="1">
    <source>
        <dbReference type="ARBA" id="ARBA00002121"/>
    </source>
</evidence>
<accession>A0ABV7XA09</accession>
<feature type="domain" description="Riboflavin kinase" evidence="16">
    <location>
        <begin position="183"/>
        <end position="307"/>
    </location>
</feature>
<dbReference type="InterPro" id="IPR002606">
    <property type="entry name" value="Riboflavin_kinase_bac"/>
</dbReference>
<comment type="similarity">
    <text evidence="15">Belongs to the ribF family.</text>
</comment>
<sequence>MERFIHAESLPAHLRGGVAALGNFDGFHRGHQAVVGRALERARAEGRPALVVTFDPHPARLFKPDLPPFGLTTIPQRLDLFEGFGVDGALVLNFDHALAALTGDEFVLEWLALRLGLAGAVTGEDFTYGKGRSGSVEELARLGEVHGFAAEAIAPIADGDEVISSSRIREALKAGDPQAAAALLTRPFTVRGRVEHGDKLGRTLDFPTANIALGDYLRPAYGVYAVRVRLVDGRLVDGVANLGIRPMFEPPKELLEVYLFDFSGDLYGQELDVELHHFLRPEWKLDGLDALKAQIARDCDEARARLAR</sequence>
<keyword evidence="8 15" id="KW-0547">Nucleotide-binding</keyword>
<dbReference type="PANTHER" id="PTHR22749:SF6">
    <property type="entry name" value="RIBOFLAVIN KINASE"/>
    <property type="match status" value="1"/>
</dbReference>
<keyword evidence="10 15" id="KW-0274">FAD</keyword>
<keyword evidence="12" id="KW-0511">Multifunctional enzyme</keyword>
<dbReference type="InterPro" id="IPR015865">
    <property type="entry name" value="Riboflavin_kinase_bac/euk"/>
</dbReference>
<comment type="catalytic activity">
    <reaction evidence="14 15">
        <text>FMN + ATP + H(+) = FAD + diphosphate</text>
        <dbReference type="Rhea" id="RHEA:17237"/>
        <dbReference type="ChEBI" id="CHEBI:15378"/>
        <dbReference type="ChEBI" id="CHEBI:30616"/>
        <dbReference type="ChEBI" id="CHEBI:33019"/>
        <dbReference type="ChEBI" id="CHEBI:57692"/>
        <dbReference type="ChEBI" id="CHEBI:58210"/>
        <dbReference type="EC" id="2.7.7.2"/>
    </reaction>
</comment>
<proteinExistence type="inferred from homology"/>
<evidence type="ECO:0000256" key="10">
    <source>
        <dbReference type="ARBA" id="ARBA00022827"/>
    </source>
</evidence>
<evidence type="ECO:0000256" key="7">
    <source>
        <dbReference type="ARBA" id="ARBA00022695"/>
    </source>
</evidence>
<dbReference type="Gene3D" id="2.40.30.30">
    <property type="entry name" value="Riboflavin kinase-like"/>
    <property type="match status" value="1"/>
</dbReference>
<comment type="catalytic activity">
    <reaction evidence="13 15">
        <text>riboflavin + ATP = FMN + ADP + H(+)</text>
        <dbReference type="Rhea" id="RHEA:14357"/>
        <dbReference type="ChEBI" id="CHEBI:15378"/>
        <dbReference type="ChEBI" id="CHEBI:30616"/>
        <dbReference type="ChEBI" id="CHEBI:57986"/>
        <dbReference type="ChEBI" id="CHEBI:58210"/>
        <dbReference type="ChEBI" id="CHEBI:456216"/>
        <dbReference type="EC" id="2.7.1.26"/>
    </reaction>
</comment>
<evidence type="ECO:0000313" key="17">
    <source>
        <dbReference type="EMBL" id="MFC3712063.1"/>
    </source>
</evidence>
<reference evidence="18" key="1">
    <citation type="journal article" date="2019" name="Int. J. Syst. Evol. Microbiol.">
        <title>The Global Catalogue of Microorganisms (GCM) 10K type strain sequencing project: providing services to taxonomists for standard genome sequencing and annotation.</title>
        <authorList>
            <consortium name="The Broad Institute Genomics Platform"/>
            <consortium name="The Broad Institute Genome Sequencing Center for Infectious Disease"/>
            <person name="Wu L."/>
            <person name="Ma J."/>
        </authorList>
    </citation>
    <scope>NUCLEOTIDE SEQUENCE [LARGE SCALE GENOMIC DNA]</scope>
    <source>
        <strain evidence="18">KCTC 42644</strain>
    </source>
</reference>
<comment type="caution">
    <text evidence="17">The sequence shown here is derived from an EMBL/GenBank/DDBJ whole genome shotgun (WGS) entry which is preliminary data.</text>
</comment>
<dbReference type="GO" id="GO:0008531">
    <property type="term" value="F:riboflavin kinase activity"/>
    <property type="evidence" value="ECO:0007669"/>
    <property type="project" value="UniProtKB-EC"/>
</dbReference>
<gene>
    <name evidence="17" type="ORF">ACFOMD_05760</name>
</gene>
<dbReference type="GO" id="GO:0003919">
    <property type="term" value="F:FMN adenylyltransferase activity"/>
    <property type="evidence" value="ECO:0007669"/>
    <property type="project" value="UniProtKB-EC"/>
</dbReference>
<dbReference type="EC" id="2.7.7.2" evidence="15"/>
<evidence type="ECO:0000256" key="11">
    <source>
        <dbReference type="ARBA" id="ARBA00022840"/>
    </source>
</evidence>
<keyword evidence="9 15" id="KW-0418">Kinase</keyword>
<dbReference type="EC" id="2.7.1.26" evidence="15"/>
<dbReference type="Gene3D" id="3.40.50.620">
    <property type="entry name" value="HUPs"/>
    <property type="match status" value="1"/>
</dbReference>
<keyword evidence="18" id="KW-1185">Reference proteome</keyword>
<dbReference type="RefSeq" id="WP_380858226.1">
    <property type="nucleotide sequence ID" value="NZ_JBHRXV010000004.1"/>
</dbReference>
<evidence type="ECO:0000256" key="14">
    <source>
        <dbReference type="ARBA" id="ARBA00049494"/>
    </source>
</evidence>
<comment type="function">
    <text evidence="1">Catalyzes the phosphorylation of riboflavin to FMN followed by the adenylation of FMN to FAD.</text>
</comment>
<dbReference type="Pfam" id="PF06574">
    <property type="entry name" value="FAD_syn"/>
    <property type="match status" value="1"/>
</dbReference>
<dbReference type="EMBL" id="JBHRXV010000004">
    <property type="protein sequence ID" value="MFC3712063.1"/>
    <property type="molecule type" value="Genomic_DNA"/>
</dbReference>
<protein>
    <recommendedName>
        <fullName evidence="15">Riboflavin biosynthesis protein</fullName>
    </recommendedName>
    <domain>
        <recommendedName>
            <fullName evidence="15">Riboflavin kinase</fullName>
            <ecNumber evidence="15">2.7.1.26</ecNumber>
        </recommendedName>
        <alternativeName>
            <fullName evidence="15">Flavokinase</fullName>
        </alternativeName>
    </domain>
    <domain>
        <recommendedName>
            <fullName evidence="15">FMN adenylyltransferase</fullName>
            <ecNumber evidence="15">2.7.7.2</ecNumber>
        </recommendedName>
        <alternativeName>
            <fullName evidence="15">FAD pyrophosphorylase</fullName>
        </alternativeName>
        <alternativeName>
            <fullName evidence="15">FAD synthase</fullName>
        </alternativeName>
    </domain>
</protein>
<keyword evidence="7 15" id="KW-0548">Nucleotidyltransferase</keyword>
<dbReference type="Proteomes" id="UP001595615">
    <property type="component" value="Unassembled WGS sequence"/>
</dbReference>
<organism evidence="17 18">
    <name type="scientific">Sphingoaurantiacus capsulatus</name>
    <dbReference type="NCBI Taxonomy" id="1771310"/>
    <lineage>
        <taxon>Bacteria</taxon>
        <taxon>Pseudomonadati</taxon>
        <taxon>Pseudomonadota</taxon>
        <taxon>Alphaproteobacteria</taxon>
        <taxon>Sphingomonadales</taxon>
        <taxon>Sphingosinicellaceae</taxon>
        <taxon>Sphingoaurantiacus</taxon>
    </lineage>
</organism>
<keyword evidence="5 15" id="KW-0288">FMN</keyword>
<dbReference type="InterPro" id="IPR014729">
    <property type="entry name" value="Rossmann-like_a/b/a_fold"/>
</dbReference>
<evidence type="ECO:0000256" key="5">
    <source>
        <dbReference type="ARBA" id="ARBA00022643"/>
    </source>
</evidence>
<dbReference type="InterPro" id="IPR015864">
    <property type="entry name" value="FAD_synthase"/>
</dbReference>
<dbReference type="InterPro" id="IPR023465">
    <property type="entry name" value="Riboflavin_kinase_dom_sf"/>
</dbReference>
<dbReference type="NCBIfam" id="NF004160">
    <property type="entry name" value="PRK05627.1-3"/>
    <property type="match status" value="1"/>
</dbReference>
<evidence type="ECO:0000259" key="16">
    <source>
        <dbReference type="SMART" id="SM00904"/>
    </source>
</evidence>
<evidence type="ECO:0000256" key="3">
    <source>
        <dbReference type="ARBA" id="ARBA00005201"/>
    </source>
</evidence>
<dbReference type="NCBIfam" id="TIGR00083">
    <property type="entry name" value="ribF"/>
    <property type="match status" value="1"/>
</dbReference>
<keyword evidence="11 15" id="KW-0067">ATP-binding</keyword>
<evidence type="ECO:0000256" key="6">
    <source>
        <dbReference type="ARBA" id="ARBA00022679"/>
    </source>
</evidence>
<keyword evidence="4 15" id="KW-0285">Flavoprotein</keyword>
<name>A0ABV7XA09_9SPHN</name>